<evidence type="ECO:0000313" key="1">
    <source>
        <dbReference type="EMBL" id="QKY79004.1"/>
    </source>
</evidence>
<organism evidence="1 2">
    <name type="scientific">Arthrobacter phage Jinkies</name>
    <dbReference type="NCBI Taxonomy" id="2743903"/>
    <lineage>
        <taxon>Viruses</taxon>
        <taxon>Duplodnaviria</taxon>
        <taxon>Heunggongvirae</taxon>
        <taxon>Uroviricota</taxon>
        <taxon>Caudoviricetes</taxon>
        <taxon>Berryhillviridae</taxon>
        <taxon>Jinkiesvirus</taxon>
        <taxon>Jinkiesvirus jinkies</taxon>
    </lineage>
</organism>
<evidence type="ECO:0000313" key="2">
    <source>
        <dbReference type="Proteomes" id="UP000594363"/>
    </source>
</evidence>
<dbReference type="Proteomes" id="UP000594363">
    <property type="component" value="Segment"/>
</dbReference>
<keyword evidence="2" id="KW-1185">Reference proteome</keyword>
<gene>
    <name evidence="1" type="primary">56</name>
    <name evidence="1" type="ORF">Jinkies_56</name>
</gene>
<sequence>MRGWFRRRTKVELNPPKPNGWDDRHVAAAHNIPLNIWVTITPEKKAELRAGVAAALNERNNAA</sequence>
<proteinExistence type="predicted"/>
<name>A0A7S5WX38_9CAUD</name>
<protein>
    <submittedName>
        <fullName evidence="1">Uncharacterized protein</fullName>
    </submittedName>
</protein>
<reference evidence="1 2" key="1">
    <citation type="submission" date="2020-05" db="EMBL/GenBank/DDBJ databases">
        <authorList>
            <person name="Bohanan V.A."/>
            <person name="Brazelton B.R."/>
            <person name="Coffey L.M."/>
            <person name="Donovan A.R."/>
            <person name="Gales A.C."/>
            <person name="Glasscock A.J."/>
            <person name="Grill M."/>
            <person name="Harper M.C."/>
            <person name="Hollowell C.E."/>
            <person name="Liu T.Y."/>
            <person name="Mansour C."/>
            <person name="McDowell A.D."/>
            <person name="Miller T.E."/>
            <person name="Nash A.G."/>
            <person name="Seo J."/>
            <person name="Sherman Z.A."/>
            <person name="Albert R.M."/>
            <person name="Ayala A."/>
            <person name="Monti D.L."/>
            <person name="Garlena R.A."/>
            <person name="Russell D.A."/>
            <person name="Pope W.H."/>
            <person name="Jacobs-Sera D."/>
            <person name="Hatfull G.F."/>
        </authorList>
    </citation>
    <scope>NUCLEOTIDE SEQUENCE [LARGE SCALE GENOMIC DNA]</scope>
</reference>
<dbReference type="EMBL" id="MT498043">
    <property type="protein sequence ID" value="QKY79004.1"/>
    <property type="molecule type" value="Genomic_DNA"/>
</dbReference>
<accession>A0A7S5WX38</accession>